<evidence type="ECO:0000256" key="4">
    <source>
        <dbReference type="ARBA" id="ARBA00022989"/>
    </source>
</evidence>
<keyword evidence="4 6" id="KW-1133">Transmembrane helix</keyword>
<evidence type="ECO:0000256" key="2">
    <source>
        <dbReference type="ARBA" id="ARBA00022692"/>
    </source>
</evidence>
<feature type="domain" description="Cell envelope-related transcriptional attenuator" evidence="7">
    <location>
        <begin position="92"/>
        <end position="242"/>
    </location>
</feature>
<comment type="similarity">
    <text evidence="1">Belongs to the LytR/CpsA/Psr (LCP) family.</text>
</comment>
<evidence type="ECO:0000259" key="7">
    <source>
        <dbReference type="Pfam" id="PF03816"/>
    </source>
</evidence>
<dbReference type="RefSeq" id="WP_307413615.1">
    <property type="nucleotide sequence ID" value="NZ_JAUSTW010000013.1"/>
</dbReference>
<evidence type="ECO:0000256" key="6">
    <source>
        <dbReference type="SAM" id="Phobius"/>
    </source>
</evidence>
<evidence type="ECO:0000256" key="3">
    <source>
        <dbReference type="ARBA" id="ARBA00022968"/>
    </source>
</evidence>
<keyword evidence="6" id="KW-0472">Membrane</keyword>
<protein>
    <submittedName>
        <fullName evidence="8">LCP family protein required for cell wall assembly</fullName>
    </submittedName>
</protein>
<evidence type="ECO:0000313" key="8">
    <source>
        <dbReference type="EMBL" id="MDQ0201889.1"/>
    </source>
</evidence>
<dbReference type="PANTHER" id="PTHR33392:SF6">
    <property type="entry name" value="POLYISOPRENYL-TEICHOIC ACID--PEPTIDOGLYCAN TEICHOIC ACID TRANSFERASE TAGU"/>
    <property type="match status" value="1"/>
</dbReference>
<accession>A0ABT9Y241</accession>
<proteinExistence type="inferred from homology"/>
<evidence type="ECO:0000256" key="1">
    <source>
        <dbReference type="ARBA" id="ARBA00006068"/>
    </source>
</evidence>
<reference evidence="8 9" key="1">
    <citation type="submission" date="2023-07" db="EMBL/GenBank/DDBJ databases">
        <title>Genomic Encyclopedia of Type Strains, Phase IV (KMG-IV): sequencing the most valuable type-strain genomes for metagenomic binning, comparative biology and taxonomic classification.</title>
        <authorList>
            <person name="Goeker M."/>
        </authorList>
    </citation>
    <scope>NUCLEOTIDE SEQUENCE [LARGE SCALE GENOMIC DNA]</scope>
    <source>
        <strain evidence="8 9">DSM 27594</strain>
    </source>
</reference>
<dbReference type="Pfam" id="PF03816">
    <property type="entry name" value="LytR_cpsA_psr"/>
    <property type="match status" value="1"/>
</dbReference>
<feature type="region of interest" description="Disordered" evidence="5">
    <location>
        <begin position="48"/>
        <end position="68"/>
    </location>
</feature>
<keyword evidence="2 6" id="KW-0812">Transmembrane</keyword>
<name>A0ABT9Y241_9BACI</name>
<evidence type="ECO:0000256" key="5">
    <source>
        <dbReference type="SAM" id="MobiDB-lite"/>
    </source>
</evidence>
<organism evidence="8 9">
    <name type="scientific">Neobacillus ginsengisoli</name>
    <dbReference type="NCBI Taxonomy" id="904295"/>
    <lineage>
        <taxon>Bacteria</taxon>
        <taxon>Bacillati</taxon>
        <taxon>Bacillota</taxon>
        <taxon>Bacilli</taxon>
        <taxon>Bacillales</taxon>
        <taxon>Bacillaceae</taxon>
        <taxon>Neobacillus</taxon>
    </lineage>
</organism>
<dbReference type="EMBL" id="JAUSTW010000013">
    <property type="protein sequence ID" value="MDQ0201889.1"/>
    <property type="molecule type" value="Genomic_DNA"/>
</dbReference>
<dbReference type="PANTHER" id="PTHR33392">
    <property type="entry name" value="POLYISOPRENYL-TEICHOIC ACID--PEPTIDOGLYCAN TEICHOIC ACID TRANSFERASE TAGU"/>
    <property type="match status" value="1"/>
</dbReference>
<feature type="transmembrane region" description="Helical" evidence="6">
    <location>
        <begin position="9"/>
        <end position="27"/>
    </location>
</feature>
<gene>
    <name evidence="8" type="ORF">J2S10_005100</name>
</gene>
<keyword evidence="3" id="KW-0735">Signal-anchor</keyword>
<dbReference type="InterPro" id="IPR050922">
    <property type="entry name" value="LytR/CpsA/Psr_CW_biosynth"/>
</dbReference>
<dbReference type="Proteomes" id="UP001224122">
    <property type="component" value="Unassembled WGS sequence"/>
</dbReference>
<dbReference type="NCBIfam" id="TIGR00350">
    <property type="entry name" value="lytR_cpsA_psr"/>
    <property type="match status" value="1"/>
</dbReference>
<keyword evidence="9" id="KW-1185">Reference proteome</keyword>
<evidence type="ECO:0000313" key="9">
    <source>
        <dbReference type="Proteomes" id="UP001224122"/>
    </source>
</evidence>
<dbReference type="InterPro" id="IPR004474">
    <property type="entry name" value="LytR_CpsA_psr"/>
</dbReference>
<sequence>MKKKGKWKVIGYCFLGIIIVAVAAIGFEYHQLQPQNHFKTIPVVATGKAVTPGKPEQPEEQKQTQQQTNANAPGFNILIMGSDERPGETIGHSDTMMLVHVDLGKNLINAVSIPRDTRVHLDGYGYTKLTSVQYILQANKGPKQGIEQAVQAISELTGVPINYYVETNFEGLQSMVDAMGGITMNVPADEKINNQVINAGAHSFDGKMVLALARERHSLANGDYGRQQLQLEALKGIAKKALSPSNIPKLPSLINSVSKYMIGTNMSTSDMLSLGLTVKNFDPNKQLNYLQLQGVGESLYDDILKAKNDQIVIDPQQMKSIIAQYF</sequence>
<dbReference type="Gene3D" id="3.40.630.190">
    <property type="entry name" value="LCP protein"/>
    <property type="match status" value="1"/>
</dbReference>
<comment type="caution">
    <text evidence="8">The sequence shown here is derived from an EMBL/GenBank/DDBJ whole genome shotgun (WGS) entry which is preliminary data.</text>
</comment>